<keyword evidence="2" id="KW-1185">Reference proteome</keyword>
<protein>
    <submittedName>
        <fullName evidence="1">Uncharacterized protein</fullName>
    </submittedName>
</protein>
<accession>A0ACD4ZN78</accession>
<dbReference type="Proteomes" id="UP001348369">
    <property type="component" value="Chromosome"/>
</dbReference>
<name>A0ACD4ZN78_9ACTN</name>
<proteinExistence type="predicted"/>
<sequence>MEETETESGGFYTPRGLIKAVVELVLAGHHHSFSSDPTWAPSIGYTSISDLDFVLTRADQAAVYIARDLIRSRLDVAAYGMRTATTTEERRQAAREFLSALGDLLACLIGFVVRLLLRLLSGLLGRATVIDVSVWPPIPLERTPEITPRGPNVCLPYEHQPGRGT</sequence>
<evidence type="ECO:0000313" key="1">
    <source>
        <dbReference type="EMBL" id="WSB99932.1"/>
    </source>
</evidence>
<evidence type="ECO:0000313" key="2">
    <source>
        <dbReference type="Proteomes" id="UP001348369"/>
    </source>
</evidence>
<organism evidence="1 2">
    <name type="scientific">Streptomyces scopuliridis</name>
    <dbReference type="NCBI Taxonomy" id="452529"/>
    <lineage>
        <taxon>Bacteria</taxon>
        <taxon>Bacillati</taxon>
        <taxon>Actinomycetota</taxon>
        <taxon>Actinomycetes</taxon>
        <taxon>Kitasatosporales</taxon>
        <taxon>Streptomycetaceae</taxon>
        <taxon>Streptomyces</taxon>
    </lineage>
</organism>
<reference evidence="1" key="1">
    <citation type="submission" date="2022-10" db="EMBL/GenBank/DDBJ databases">
        <title>The complete genomes of actinobacterial strains from the NBC collection.</title>
        <authorList>
            <person name="Joergensen T.S."/>
            <person name="Alvarez Arevalo M."/>
            <person name="Sterndorff E.B."/>
            <person name="Faurdal D."/>
            <person name="Vuksanovic O."/>
            <person name="Mourched A.-S."/>
            <person name="Charusanti P."/>
            <person name="Shaw S."/>
            <person name="Blin K."/>
            <person name="Weber T."/>
        </authorList>
    </citation>
    <scope>NUCLEOTIDE SEQUENCE</scope>
    <source>
        <strain evidence="1">NBC 01771</strain>
    </source>
</reference>
<gene>
    <name evidence="1" type="ORF">OG835_25020</name>
</gene>
<dbReference type="EMBL" id="CP109109">
    <property type="protein sequence ID" value="WSB99932.1"/>
    <property type="molecule type" value="Genomic_DNA"/>
</dbReference>